<accession>A0A9P9F5C8</accession>
<reference evidence="2" key="1">
    <citation type="journal article" date="2021" name="Nat. Commun.">
        <title>Genetic determinants of endophytism in the Arabidopsis root mycobiome.</title>
        <authorList>
            <person name="Mesny F."/>
            <person name="Miyauchi S."/>
            <person name="Thiergart T."/>
            <person name="Pickel B."/>
            <person name="Atanasova L."/>
            <person name="Karlsson M."/>
            <person name="Huettel B."/>
            <person name="Barry K.W."/>
            <person name="Haridas S."/>
            <person name="Chen C."/>
            <person name="Bauer D."/>
            <person name="Andreopoulos W."/>
            <person name="Pangilinan J."/>
            <person name="LaButti K."/>
            <person name="Riley R."/>
            <person name="Lipzen A."/>
            <person name="Clum A."/>
            <person name="Drula E."/>
            <person name="Henrissat B."/>
            <person name="Kohler A."/>
            <person name="Grigoriev I.V."/>
            <person name="Martin F.M."/>
            <person name="Hacquard S."/>
        </authorList>
    </citation>
    <scope>NUCLEOTIDE SEQUENCE</scope>
    <source>
        <strain evidence="2">MPI-CAGE-AT-0147</strain>
    </source>
</reference>
<protein>
    <submittedName>
        <fullName evidence="2">Amidase signature domain-containing protein</fullName>
    </submittedName>
</protein>
<sequence length="504" mass="54115">VDLLTLTASELQTLLVDRIITSAEIVELYLAHIAKHNNAGLNLKAIISIADRESLSIRAGQLDAERQQGKTRGPFHGDLCTTVEMPTTCGSFAFKRGSAKKDAKIIKTLNDAGLIIIAKSNLSELGNAKGFGLMAGWSAVGGQVQAHLCLATPVELDTQNPYVKGGVEKDGPFFTKSGPGGSSSGSAVAVAAGFAPVSLGTELDGSIVMPAARSGTYAIKLTPESVDNNGFMPGSPEWDSQGPYAKTTADVATLSAILQLRDPGHYLPLHSSWEGLRVGFVDPKLWRSYPSAVELVDGFFGQTDAATFAAQDKIQELGGKVVRSIPLASWGEITGAMPDFEEMEELFPYQLKRLLPGFLHQLNGVPQTLEALIKFHEEHADLEFTKRNDNQKGLEDARDTKLTEELYQRNFKALRAAAAGTLLTMMKDHQVDVVLGPCDSRTASVGAAAGFPVGNLPLGFAFFNGRPFSLHVIAPANEEEKIFQVMSAWGLTFPQNVRPPPQLV</sequence>
<dbReference type="Pfam" id="PF01425">
    <property type="entry name" value="Amidase"/>
    <property type="match status" value="2"/>
</dbReference>
<dbReference type="SUPFAM" id="SSF75304">
    <property type="entry name" value="Amidase signature (AS) enzymes"/>
    <property type="match status" value="1"/>
</dbReference>
<dbReference type="InterPro" id="IPR023631">
    <property type="entry name" value="Amidase_dom"/>
</dbReference>
<evidence type="ECO:0000259" key="1">
    <source>
        <dbReference type="Pfam" id="PF01425"/>
    </source>
</evidence>
<keyword evidence="3" id="KW-1185">Reference proteome</keyword>
<gene>
    <name evidence="2" type="ORF">EDB81DRAFT_930902</name>
</gene>
<feature type="domain" description="Amidase" evidence="1">
    <location>
        <begin position="172"/>
        <end position="282"/>
    </location>
</feature>
<dbReference type="AlphaFoldDB" id="A0A9P9F5C8"/>
<dbReference type="Proteomes" id="UP000738349">
    <property type="component" value="Unassembled WGS sequence"/>
</dbReference>
<comment type="caution">
    <text evidence="2">The sequence shown here is derived from an EMBL/GenBank/DDBJ whole genome shotgun (WGS) entry which is preliminary data.</text>
</comment>
<dbReference type="OrthoDB" id="566138at2759"/>
<feature type="non-terminal residue" evidence="2">
    <location>
        <position position="1"/>
    </location>
</feature>
<feature type="domain" description="Amidase" evidence="1">
    <location>
        <begin position="24"/>
        <end position="126"/>
    </location>
</feature>
<dbReference type="Gene3D" id="3.90.1300.10">
    <property type="entry name" value="Amidase signature (AS) domain"/>
    <property type="match status" value="1"/>
</dbReference>
<dbReference type="EMBL" id="JAGMUV010000006">
    <property type="protein sequence ID" value="KAH7152603.1"/>
    <property type="molecule type" value="Genomic_DNA"/>
</dbReference>
<dbReference type="InterPro" id="IPR036928">
    <property type="entry name" value="AS_sf"/>
</dbReference>
<name>A0A9P9F5C8_9HYPO</name>
<organism evidence="2 3">
    <name type="scientific">Dactylonectria macrodidyma</name>
    <dbReference type="NCBI Taxonomy" id="307937"/>
    <lineage>
        <taxon>Eukaryota</taxon>
        <taxon>Fungi</taxon>
        <taxon>Dikarya</taxon>
        <taxon>Ascomycota</taxon>
        <taxon>Pezizomycotina</taxon>
        <taxon>Sordariomycetes</taxon>
        <taxon>Hypocreomycetidae</taxon>
        <taxon>Hypocreales</taxon>
        <taxon>Nectriaceae</taxon>
        <taxon>Dactylonectria</taxon>
    </lineage>
</organism>
<evidence type="ECO:0000313" key="3">
    <source>
        <dbReference type="Proteomes" id="UP000738349"/>
    </source>
</evidence>
<evidence type="ECO:0000313" key="2">
    <source>
        <dbReference type="EMBL" id="KAH7152603.1"/>
    </source>
</evidence>
<dbReference type="PANTHER" id="PTHR42678:SF34">
    <property type="entry name" value="OS04G0183300 PROTEIN"/>
    <property type="match status" value="1"/>
</dbReference>
<proteinExistence type="predicted"/>
<dbReference type="PANTHER" id="PTHR42678">
    <property type="entry name" value="AMIDASE"/>
    <property type="match status" value="1"/>
</dbReference>
<feature type="non-terminal residue" evidence="2">
    <location>
        <position position="504"/>
    </location>
</feature>